<reference evidence="17 18" key="1">
    <citation type="journal article" date="2019" name="Genome Biol. Evol.">
        <title>Genomic Plasticity Mediated by Transposable Elements in the Plant Pathogenic Fungus Colletotrichum higginsianum.</title>
        <authorList>
            <person name="Tsushima A."/>
            <person name="Gan P."/>
            <person name="Kumakura N."/>
            <person name="Narusaka M."/>
            <person name="Takano Y."/>
            <person name="Narusaka Y."/>
            <person name="Shirasu K."/>
        </authorList>
    </citation>
    <scope>NUCLEOTIDE SEQUENCE [LARGE SCALE GENOMIC DNA]</scope>
    <source>
        <strain evidence="17 18">MAFF305635-RFP</strain>
    </source>
</reference>
<dbReference type="InterPro" id="IPR011706">
    <property type="entry name" value="Cu-oxidase_C"/>
</dbReference>
<sequence>MKSTLSKSVLFFLYGLAVAAPSNSGPDKRQDQQQPSDPNPSDQGPKSCNTPDNRQCWVDGFDIKTAYEENIPETGVTREYDLVLTEHTTFKAGDGMDKNSAMLINGGFPGPNIKANWGDKIKVRVVNNLRTNGTSIHWHGVRMLNNNINDGVNGITECPIPPGSSKTYEWRAEQYGSSWYHSHFSDQYANGIAGTIQIDGPTSKNYDEDLGVFSLSDWYYKSADEIRSTFTAPAAVPASDNILFNGTNVNKNGGGTHSRVTLKKGKVHKIRLINMSVDNTFSVSLVNHKMTVTGTDFVPVKPFETDSLYLSVGQRYDVLIDANQDAGKAYWFNVSFPSNRLCGTSNMNKPAAIFQYEGSSASLVPKEAGSAVTDAQCQDKTDYEPIFSVDVDSTAFSKTQDNSLDVTVDTSRTANQQRVYWKVNGQDMDIDWDEPTLSYLAKNSTDYPNQYNVFEVPNNNDWAFWVVENLFPAPHPMHLHGHDFYVLGHSEPASSGRGDGVRFNPQTDTTKLNFKNPTRRDVTTLPGRGWLVVAFKTDNPGAWLFHCHIAWHLSQGLSVQFLERAKDIPNTVKIQDIDDMCQQWDSYSKKAPSSRPTPVFNGLRAPSTIRSDITCIRYMTRFSYALFLEVVL</sequence>
<feature type="compositionally biased region" description="Low complexity" evidence="12">
    <location>
        <begin position="32"/>
        <end position="43"/>
    </location>
</feature>
<dbReference type="CDD" id="cd13854">
    <property type="entry name" value="CuRO_1_MaLCC_like"/>
    <property type="match status" value="1"/>
</dbReference>
<dbReference type="FunFam" id="2.60.40.420:FF:000021">
    <property type="entry name" value="Extracellular dihydrogeodin oxidase/laccase"/>
    <property type="match status" value="1"/>
</dbReference>
<comment type="caution">
    <text evidence="17">The sequence shown here is derived from an EMBL/GenBank/DDBJ whole genome shotgun (WGS) entry which is preliminary data.</text>
</comment>
<evidence type="ECO:0000256" key="9">
    <source>
        <dbReference type="ARBA" id="ARBA00023157"/>
    </source>
</evidence>
<dbReference type="CDD" id="cd13901">
    <property type="entry name" value="CuRO_3_MaLCC_like"/>
    <property type="match status" value="1"/>
</dbReference>
<feature type="domain" description="Plastocyanin-like" evidence="15">
    <location>
        <begin position="433"/>
        <end position="565"/>
    </location>
</feature>
<feature type="compositionally biased region" description="Polar residues" evidence="12">
    <location>
        <begin position="44"/>
        <end position="53"/>
    </location>
</feature>
<feature type="signal peptide" evidence="13">
    <location>
        <begin position="1"/>
        <end position="19"/>
    </location>
</feature>
<dbReference type="InterPro" id="IPR033138">
    <property type="entry name" value="Cu_oxidase_CS"/>
</dbReference>
<comment type="catalytic activity">
    <reaction evidence="1">
        <text>4 hydroquinone + O2 = 4 benzosemiquinone + 2 H2O</text>
        <dbReference type="Rhea" id="RHEA:11276"/>
        <dbReference type="ChEBI" id="CHEBI:15377"/>
        <dbReference type="ChEBI" id="CHEBI:15379"/>
        <dbReference type="ChEBI" id="CHEBI:17594"/>
        <dbReference type="ChEBI" id="CHEBI:17977"/>
        <dbReference type="EC" id="1.10.3.2"/>
    </reaction>
</comment>
<evidence type="ECO:0000256" key="13">
    <source>
        <dbReference type="SAM" id="SignalP"/>
    </source>
</evidence>
<evidence type="ECO:0000256" key="7">
    <source>
        <dbReference type="ARBA" id="ARBA00023002"/>
    </source>
</evidence>
<proteinExistence type="inferred from homology"/>
<keyword evidence="9" id="KW-1015">Disulfide bond</keyword>
<evidence type="ECO:0000256" key="5">
    <source>
        <dbReference type="ARBA" id="ARBA00022723"/>
    </source>
</evidence>
<dbReference type="SUPFAM" id="SSF49503">
    <property type="entry name" value="Cupredoxins"/>
    <property type="match status" value="3"/>
</dbReference>
<dbReference type="GO" id="GO:0052716">
    <property type="term" value="F:hydroquinone:oxygen oxidoreductase activity"/>
    <property type="evidence" value="ECO:0007669"/>
    <property type="project" value="UniProtKB-EC"/>
</dbReference>
<protein>
    <recommendedName>
        <fullName evidence="4">laccase</fullName>
        <ecNumber evidence="4">1.10.3.2</ecNumber>
    </recommendedName>
</protein>
<evidence type="ECO:0000256" key="3">
    <source>
        <dbReference type="ARBA" id="ARBA00010609"/>
    </source>
</evidence>
<dbReference type="EC" id="1.10.3.2" evidence="4"/>
<dbReference type="AlphaFoldDB" id="A0A4T0W6N1"/>
<evidence type="ECO:0000256" key="2">
    <source>
        <dbReference type="ARBA" id="ARBA00001935"/>
    </source>
</evidence>
<keyword evidence="11" id="KW-0439">Lignin degradation</keyword>
<keyword evidence="7" id="KW-0560">Oxidoreductase</keyword>
<dbReference type="OrthoDB" id="2121828at2759"/>
<comment type="cofactor">
    <cofactor evidence="2">
        <name>Cu cation</name>
        <dbReference type="ChEBI" id="CHEBI:23378"/>
    </cofactor>
</comment>
<evidence type="ECO:0000256" key="11">
    <source>
        <dbReference type="ARBA" id="ARBA00023185"/>
    </source>
</evidence>
<dbReference type="EMBL" id="MWPZ01000004">
    <property type="protein sequence ID" value="TID00368.1"/>
    <property type="molecule type" value="Genomic_DNA"/>
</dbReference>
<comment type="similarity">
    <text evidence="3">Belongs to the multicopper oxidase family.</text>
</comment>
<feature type="region of interest" description="Disordered" evidence="12">
    <location>
        <begin position="21"/>
        <end position="53"/>
    </location>
</feature>
<feature type="chain" id="PRO_5020243834" description="laccase" evidence="13">
    <location>
        <begin position="20"/>
        <end position="632"/>
    </location>
</feature>
<evidence type="ECO:0000256" key="10">
    <source>
        <dbReference type="ARBA" id="ARBA00023180"/>
    </source>
</evidence>
<dbReference type="Pfam" id="PF00394">
    <property type="entry name" value="Cu-oxidase"/>
    <property type="match status" value="1"/>
</dbReference>
<evidence type="ECO:0000313" key="18">
    <source>
        <dbReference type="Proteomes" id="UP000305883"/>
    </source>
</evidence>
<organism evidence="17 18">
    <name type="scientific">Colletotrichum higginsianum</name>
    <dbReference type="NCBI Taxonomy" id="80884"/>
    <lineage>
        <taxon>Eukaryota</taxon>
        <taxon>Fungi</taxon>
        <taxon>Dikarya</taxon>
        <taxon>Ascomycota</taxon>
        <taxon>Pezizomycotina</taxon>
        <taxon>Sordariomycetes</taxon>
        <taxon>Hypocreomycetidae</taxon>
        <taxon>Glomerellales</taxon>
        <taxon>Glomerellaceae</taxon>
        <taxon>Colletotrichum</taxon>
        <taxon>Colletotrichum destructivum species complex</taxon>
    </lineage>
</organism>
<dbReference type="GO" id="GO:0046274">
    <property type="term" value="P:lignin catabolic process"/>
    <property type="evidence" value="ECO:0007669"/>
    <property type="project" value="UniProtKB-KW"/>
</dbReference>
<gene>
    <name evidence="17" type="ORF">CH35J_005018</name>
</gene>
<evidence type="ECO:0000259" key="15">
    <source>
        <dbReference type="Pfam" id="PF07731"/>
    </source>
</evidence>
<evidence type="ECO:0000313" key="17">
    <source>
        <dbReference type="EMBL" id="TID00368.1"/>
    </source>
</evidence>
<evidence type="ECO:0000256" key="8">
    <source>
        <dbReference type="ARBA" id="ARBA00023008"/>
    </source>
</evidence>
<keyword evidence="6 13" id="KW-0732">Signal</keyword>
<evidence type="ECO:0000256" key="4">
    <source>
        <dbReference type="ARBA" id="ARBA00012297"/>
    </source>
</evidence>
<dbReference type="PROSITE" id="PS00080">
    <property type="entry name" value="MULTICOPPER_OXIDASE2"/>
    <property type="match status" value="1"/>
</dbReference>
<dbReference type="PROSITE" id="PS00079">
    <property type="entry name" value="MULTICOPPER_OXIDASE1"/>
    <property type="match status" value="1"/>
</dbReference>
<dbReference type="Gene3D" id="2.60.40.420">
    <property type="entry name" value="Cupredoxins - blue copper proteins"/>
    <property type="match status" value="3"/>
</dbReference>
<evidence type="ECO:0000256" key="6">
    <source>
        <dbReference type="ARBA" id="ARBA00022729"/>
    </source>
</evidence>
<evidence type="ECO:0000259" key="16">
    <source>
        <dbReference type="Pfam" id="PF07732"/>
    </source>
</evidence>
<dbReference type="PANTHER" id="PTHR11709">
    <property type="entry name" value="MULTI-COPPER OXIDASE"/>
    <property type="match status" value="1"/>
</dbReference>
<feature type="domain" description="Plastocyanin-like" evidence="14">
    <location>
        <begin position="212"/>
        <end position="359"/>
    </location>
</feature>
<dbReference type="Proteomes" id="UP000305883">
    <property type="component" value="Unassembled WGS sequence"/>
</dbReference>
<dbReference type="InterPro" id="IPR002355">
    <property type="entry name" value="Cu_oxidase_Cu_BS"/>
</dbReference>
<evidence type="ECO:0000259" key="14">
    <source>
        <dbReference type="Pfam" id="PF00394"/>
    </source>
</evidence>
<dbReference type="InterPro" id="IPR008972">
    <property type="entry name" value="Cupredoxin"/>
</dbReference>
<accession>A0A4T0W6N1</accession>
<feature type="domain" description="Plastocyanin-like" evidence="16">
    <location>
        <begin position="95"/>
        <end position="201"/>
    </location>
</feature>
<dbReference type="GO" id="GO:0005507">
    <property type="term" value="F:copper ion binding"/>
    <property type="evidence" value="ECO:0007669"/>
    <property type="project" value="InterPro"/>
</dbReference>
<keyword evidence="5" id="KW-0479">Metal-binding</keyword>
<dbReference type="CDD" id="cd13880">
    <property type="entry name" value="CuRO_2_MaLCC_like"/>
    <property type="match status" value="1"/>
</dbReference>
<dbReference type="PANTHER" id="PTHR11709:SF87">
    <property type="entry name" value="LACCASE"/>
    <property type="match status" value="1"/>
</dbReference>
<name>A0A4T0W6N1_9PEZI</name>
<dbReference type="Pfam" id="PF07732">
    <property type="entry name" value="Cu-oxidase_3"/>
    <property type="match status" value="1"/>
</dbReference>
<dbReference type="FunFam" id="2.60.40.420:FF:000045">
    <property type="entry name" value="Laccase 2"/>
    <property type="match status" value="1"/>
</dbReference>
<dbReference type="Pfam" id="PF07731">
    <property type="entry name" value="Cu-oxidase_2"/>
    <property type="match status" value="1"/>
</dbReference>
<evidence type="ECO:0000256" key="1">
    <source>
        <dbReference type="ARBA" id="ARBA00000349"/>
    </source>
</evidence>
<evidence type="ECO:0000256" key="12">
    <source>
        <dbReference type="SAM" id="MobiDB-lite"/>
    </source>
</evidence>
<keyword evidence="10" id="KW-0325">Glycoprotein</keyword>
<dbReference type="FunFam" id="2.60.40.420:FF:000046">
    <property type="entry name" value="Multicopper oxidase"/>
    <property type="match status" value="1"/>
</dbReference>
<dbReference type="InterPro" id="IPR045087">
    <property type="entry name" value="Cu-oxidase_fam"/>
</dbReference>
<dbReference type="InterPro" id="IPR001117">
    <property type="entry name" value="Cu-oxidase_2nd"/>
</dbReference>
<keyword evidence="8" id="KW-0186">Copper</keyword>
<dbReference type="InterPro" id="IPR011707">
    <property type="entry name" value="Cu-oxidase-like_N"/>
</dbReference>